<accession>A0ABQ4NC89</accession>
<dbReference type="InterPro" id="IPR017871">
    <property type="entry name" value="ABC_transporter-like_CS"/>
</dbReference>
<reference evidence="6 7" key="1">
    <citation type="submission" date="2021-04" db="EMBL/GenBank/DDBJ databases">
        <title>Draft genome sequence of Paenibacillus cisolokensis, LC2-13A.</title>
        <authorList>
            <person name="Uke A."/>
            <person name="Chhe C."/>
            <person name="Baramee S."/>
            <person name="Kosugi A."/>
        </authorList>
    </citation>
    <scope>NUCLEOTIDE SEQUENCE [LARGE SCALE GENOMIC DNA]</scope>
    <source>
        <strain evidence="6 7">LC2-13A</strain>
    </source>
</reference>
<dbReference type="PROSITE" id="PS00211">
    <property type="entry name" value="ABC_TRANSPORTER_1"/>
    <property type="match status" value="1"/>
</dbReference>
<comment type="caution">
    <text evidence="6">The sequence shown here is derived from an EMBL/GenBank/DDBJ whole genome shotgun (WGS) entry which is preliminary data.</text>
</comment>
<dbReference type="CDD" id="cd03225">
    <property type="entry name" value="ABC_cobalt_CbiO_domain1"/>
    <property type="match status" value="1"/>
</dbReference>
<keyword evidence="7" id="KW-1185">Reference proteome</keyword>
<dbReference type="PROSITE" id="PS50893">
    <property type="entry name" value="ABC_TRANSPORTER_2"/>
    <property type="match status" value="1"/>
</dbReference>
<name>A0ABQ4NC89_9BACL</name>
<evidence type="ECO:0000313" key="7">
    <source>
        <dbReference type="Proteomes" id="UP000680304"/>
    </source>
</evidence>
<comment type="subcellular location">
    <subcellularLocation>
        <location evidence="1">Cell membrane</location>
        <topology evidence="1">Peripheral membrane protein</topology>
    </subcellularLocation>
</comment>
<organism evidence="6 7">
    <name type="scientific">Paenibacillus cisolokensis</name>
    <dbReference type="NCBI Taxonomy" id="1658519"/>
    <lineage>
        <taxon>Bacteria</taxon>
        <taxon>Bacillati</taxon>
        <taxon>Bacillota</taxon>
        <taxon>Bacilli</taxon>
        <taxon>Bacillales</taxon>
        <taxon>Paenibacillaceae</taxon>
        <taxon>Paenibacillus</taxon>
    </lineage>
</organism>
<evidence type="ECO:0000259" key="5">
    <source>
        <dbReference type="PROSITE" id="PS50893"/>
    </source>
</evidence>
<sequence length="214" mass="23438">MFRLKEIRAAGVLAVDELAIPEGRVVCMTGESGSGKTTLLKLLNGMMPYDSGEIYVRGEPLSAVDLVALRRRVIMSPQNAVLFGSTVRDNLQAGLGFSGRPPASAEALREALETVCLRKEPDDRTDTLSGGEKQRLALARVLLMEPEVWLMDEPTSALDERTSLEVMARLVRRMKAGGRTIVMVTHSPSVVRSFAEFLIEVRAGRVVRAEEVKS</sequence>
<dbReference type="SUPFAM" id="SSF52540">
    <property type="entry name" value="P-loop containing nucleoside triphosphate hydrolases"/>
    <property type="match status" value="1"/>
</dbReference>
<dbReference type="InterPro" id="IPR003593">
    <property type="entry name" value="AAA+_ATPase"/>
</dbReference>
<feature type="domain" description="ABC transporter" evidence="5">
    <location>
        <begin position="2"/>
        <end position="212"/>
    </location>
</feature>
<keyword evidence="3" id="KW-0547">Nucleotide-binding</keyword>
<evidence type="ECO:0000313" key="6">
    <source>
        <dbReference type="EMBL" id="GIQ65827.1"/>
    </source>
</evidence>
<keyword evidence="4 6" id="KW-0067">ATP-binding</keyword>
<dbReference type="InterPro" id="IPR015856">
    <property type="entry name" value="ABC_transpr_CbiO/EcfA_su"/>
</dbReference>
<dbReference type="InterPro" id="IPR027417">
    <property type="entry name" value="P-loop_NTPase"/>
</dbReference>
<dbReference type="Proteomes" id="UP000680304">
    <property type="component" value="Unassembled WGS sequence"/>
</dbReference>
<keyword evidence="2" id="KW-0813">Transport</keyword>
<protein>
    <submittedName>
        <fullName evidence="6">ABC transporter ATP-binding protein</fullName>
    </submittedName>
</protein>
<dbReference type="EMBL" id="BOVJ01000155">
    <property type="protein sequence ID" value="GIQ65827.1"/>
    <property type="molecule type" value="Genomic_DNA"/>
</dbReference>
<dbReference type="Pfam" id="PF00005">
    <property type="entry name" value="ABC_tran"/>
    <property type="match status" value="1"/>
</dbReference>
<dbReference type="PANTHER" id="PTHR42781">
    <property type="entry name" value="SPERMIDINE/PUTRESCINE IMPORT ATP-BINDING PROTEIN POTA"/>
    <property type="match status" value="1"/>
</dbReference>
<evidence type="ECO:0000256" key="1">
    <source>
        <dbReference type="ARBA" id="ARBA00004202"/>
    </source>
</evidence>
<proteinExistence type="predicted"/>
<gene>
    <name evidence="6" type="ORF">PACILC2_43950</name>
</gene>
<dbReference type="GO" id="GO:0005524">
    <property type="term" value="F:ATP binding"/>
    <property type="evidence" value="ECO:0007669"/>
    <property type="project" value="UniProtKB-KW"/>
</dbReference>
<dbReference type="PANTHER" id="PTHR42781:SF4">
    <property type="entry name" value="SPERMIDINE_PUTRESCINE IMPORT ATP-BINDING PROTEIN POTA"/>
    <property type="match status" value="1"/>
</dbReference>
<dbReference type="RefSeq" id="WP_213530351.1">
    <property type="nucleotide sequence ID" value="NZ_BOVJ01000155.1"/>
</dbReference>
<dbReference type="InterPro" id="IPR050093">
    <property type="entry name" value="ABC_SmlMolc_Importer"/>
</dbReference>
<evidence type="ECO:0000256" key="2">
    <source>
        <dbReference type="ARBA" id="ARBA00022448"/>
    </source>
</evidence>
<dbReference type="SMART" id="SM00382">
    <property type="entry name" value="AAA"/>
    <property type="match status" value="1"/>
</dbReference>
<dbReference type="Gene3D" id="3.40.50.300">
    <property type="entry name" value="P-loop containing nucleotide triphosphate hydrolases"/>
    <property type="match status" value="1"/>
</dbReference>
<evidence type="ECO:0000256" key="4">
    <source>
        <dbReference type="ARBA" id="ARBA00022840"/>
    </source>
</evidence>
<evidence type="ECO:0000256" key="3">
    <source>
        <dbReference type="ARBA" id="ARBA00022741"/>
    </source>
</evidence>
<dbReference type="InterPro" id="IPR003439">
    <property type="entry name" value="ABC_transporter-like_ATP-bd"/>
</dbReference>